<dbReference type="Gene3D" id="3.40.50.980">
    <property type="match status" value="2"/>
</dbReference>
<dbReference type="SUPFAM" id="SSF47336">
    <property type="entry name" value="ACP-like"/>
    <property type="match status" value="1"/>
</dbReference>
<dbReference type="InterPro" id="IPR006162">
    <property type="entry name" value="Ppantetheine_attach_site"/>
</dbReference>
<dbReference type="Pfam" id="PF00668">
    <property type="entry name" value="Condensation"/>
    <property type="match status" value="1"/>
</dbReference>
<keyword evidence="3" id="KW-0596">Phosphopantetheine</keyword>
<evidence type="ECO:0000256" key="1">
    <source>
        <dbReference type="ARBA" id="ARBA00001957"/>
    </source>
</evidence>
<dbReference type="Gene3D" id="2.30.38.10">
    <property type="entry name" value="Luciferase, Domain 3"/>
    <property type="match status" value="1"/>
</dbReference>
<dbReference type="Gene3D" id="3.30.300.30">
    <property type="match status" value="1"/>
</dbReference>
<dbReference type="Pfam" id="PF00501">
    <property type="entry name" value="AMP-binding"/>
    <property type="match status" value="1"/>
</dbReference>
<dbReference type="CDD" id="cd19531">
    <property type="entry name" value="LCL_NRPS-like"/>
    <property type="match status" value="1"/>
</dbReference>
<dbReference type="FunFam" id="3.30.300.30:FF:000010">
    <property type="entry name" value="Enterobactin synthetase component F"/>
    <property type="match status" value="1"/>
</dbReference>
<dbReference type="FunFam" id="2.30.38.10:FF:000001">
    <property type="entry name" value="Non-ribosomal peptide synthetase PvdI"/>
    <property type="match status" value="1"/>
</dbReference>
<dbReference type="Gene3D" id="3.30.559.30">
    <property type="entry name" value="Nonribosomal peptide synthetase, condensation domain"/>
    <property type="match status" value="1"/>
</dbReference>
<keyword evidence="4" id="KW-0597">Phosphoprotein</keyword>
<dbReference type="InterPro" id="IPR025110">
    <property type="entry name" value="AMP-bd_C"/>
</dbReference>
<dbReference type="FunFam" id="3.40.50.12780:FF:000012">
    <property type="entry name" value="Non-ribosomal peptide synthetase"/>
    <property type="match status" value="1"/>
</dbReference>
<evidence type="ECO:0000256" key="3">
    <source>
        <dbReference type="ARBA" id="ARBA00022450"/>
    </source>
</evidence>
<evidence type="ECO:0000256" key="4">
    <source>
        <dbReference type="ARBA" id="ARBA00022553"/>
    </source>
</evidence>
<dbReference type="InterPro" id="IPR010071">
    <property type="entry name" value="AA_adenyl_dom"/>
</dbReference>
<feature type="domain" description="Carrier" evidence="5">
    <location>
        <begin position="1016"/>
        <end position="1091"/>
    </location>
</feature>
<accession>A0A3P3F169</accession>
<evidence type="ECO:0000259" key="5">
    <source>
        <dbReference type="PROSITE" id="PS50075"/>
    </source>
</evidence>
<dbReference type="GO" id="GO:0009366">
    <property type="term" value="C:enterobactin synthetase complex"/>
    <property type="evidence" value="ECO:0007669"/>
    <property type="project" value="TreeGrafter"/>
</dbReference>
<evidence type="ECO:0000313" key="7">
    <source>
        <dbReference type="Proteomes" id="UP000271590"/>
    </source>
</evidence>
<sequence>MSEIPNLSERRARLTPAQLSLLQQRLKREAAPAPARAAIVRSPDDGAQGAAPVSFAQQGQWFLWQLNPGNTAYHVGGGLGFSGPLDIAALREAMQALVARHEALRTVFRSGEGGLPEQCIQAAVEIGIPFIDLAALDAVARDSRYAEAVADVCRTPFDLRAGPLLRGTLLKMADGEHQLLLMMHHIISDAWSVELMLDELAQLYTMRVQGLPASLPQPEIRYVDFARWQRKWLDDGEGERQLAYWRGRLGDSHPVLALSTDRPRSADADYSAAQHTLDVPAALVEALKRQSREQGGTLFMALLTAFHALLFRHTGQPAIRVGVPVAGRGRPETSGVIGAFINTVVLDARMHGQMRLADLLLQVQGVSLEGQAHQDLPFERLVQALRPERGHAGSPLFQVMFNHLGQGDRPLQGWPELRVRRIDLAQRAAPFELTLETIERADGGIQANFRYAAELFEPQTVERLAGHYARVLEALAARPASTLNELDLLGDTEKAQLGQWSVNTHSHGEAMPVHRLIEQQAARHPDAVAVLFGDASLSYGELNRRANRLAHRLIEEGVGPEVKVGVALERSLELVTGLLAVLKAGGAYVPLDPEYPAERIAYMVEDSKLGLVLTHSSLADRLALPAGASALALDTLDLQAMAQTDPVAVLNGENLAYVIYTSGSTGRPKGAANRHAALHNRLAWMQAAYPIDGADTVLQKTPFSFDVSVWEFFWPLMAGARLAVAAPGDHREPARLAQLIQRHGVSTLHFVPSMLQAFLAHDGIEACTSLRQIVCSGEALPAEAQLGVFKRLPQAALHNLYGPTEAAIDVTHWTCRSDGRSQVPIGRPIAGTQAFVLDADLNIVAPGVAGELYLGGIGLARGYVERAGLTSERFVADPFGMAGGERLYRTGDLVRWNGEGQLDYLGRIDHQVKIRGFRIELGEIEAQLLALPEVREAVVVASQGSGGARLVAYVSAQAGQAVDAAQLRERLSRVLPDYMVPALVVVLDSLPLNPNGKVDRKALPPPELASERAYEAPQGEVEEALAAIWAEVLGAARVGRHDNFFELGGHSLMSVQMVARVQGTMHAELSVKDVFQHPVLAAMAGLVAAAAARKPVAQSLSDIDSFIDSLEIA</sequence>
<dbReference type="PANTHER" id="PTHR45527">
    <property type="entry name" value="NONRIBOSOMAL PEPTIDE SYNTHETASE"/>
    <property type="match status" value="1"/>
</dbReference>
<dbReference type="FunFam" id="3.40.50.980:FF:000001">
    <property type="entry name" value="Non-ribosomal peptide synthetase"/>
    <property type="match status" value="1"/>
</dbReference>
<evidence type="ECO:0000313" key="6">
    <source>
        <dbReference type="EMBL" id="RRH92384.1"/>
    </source>
</evidence>
<comment type="caution">
    <text evidence="6">The sequence shown here is derived from an EMBL/GenBank/DDBJ whole genome shotgun (WGS) entry which is preliminary data.</text>
</comment>
<dbReference type="PROSITE" id="PS00455">
    <property type="entry name" value="AMP_BINDING"/>
    <property type="match status" value="1"/>
</dbReference>
<dbReference type="SUPFAM" id="SSF56801">
    <property type="entry name" value="Acetyl-CoA synthetase-like"/>
    <property type="match status" value="1"/>
</dbReference>
<dbReference type="FunFam" id="3.40.50.980:FF:000002">
    <property type="entry name" value="Enterobactin synthetase component F"/>
    <property type="match status" value="1"/>
</dbReference>
<dbReference type="GO" id="GO:0005829">
    <property type="term" value="C:cytosol"/>
    <property type="evidence" value="ECO:0007669"/>
    <property type="project" value="TreeGrafter"/>
</dbReference>
<name>A0A3P3F169_9BURK</name>
<dbReference type="Pfam" id="PF13193">
    <property type="entry name" value="AMP-binding_C"/>
    <property type="match status" value="1"/>
</dbReference>
<organism evidence="6 7">
    <name type="scientific">Variovorax beijingensis</name>
    <dbReference type="NCBI Taxonomy" id="2496117"/>
    <lineage>
        <taxon>Bacteria</taxon>
        <taxon>Pseudomonadati</taxon>
        <taxon>Pseudomonadota</taxon>
        <taxon>Betaproteobacteria</taxon>
        <taxon>Burkholderiales</taxon>
        <taxon>Comamonadaceae</taxon>
        <taxon>Variovorax</taxon>
    </lineage>
</organism>
<dbReference type="InterPro" id="IPR023213">
    <property type="entry name" value="CAT-like_dom_sf"/>
</dbReference>
<dbReference type="InterPro" id="IPR001242">
    <property type="entry name" value="Condensation_dom"/>
</dbReference>
<dbReference type="InterPro" id="IPR045851">
    <property type="entry name" value="AMP-bd_C_sf"/>
</dbReference>
<proteinExistence type="inferred from homology"/>
<dbReference type="CDD" id="cd17646">
    <property type="entry name" value="A_NRPS_AB3403-like"/>
    <property type="match status" value="1"/>
</dbReference>
<dbReference type="SMART" id="SM01294">
    <property type="entry name" value="PKS_PP_betabranch"/>
    <property type="match status" value="1"/>
</dbReference>
<dbReference type="EMBL" id="RQXU01000001">
    <property type="protein sequence ID" value="RRH92384.1"/>
    <property type="molecule type" value="Genomic_DNA"/>
</dbReference>
<dbReference type="PROSITE" id="PS00012">
    <property type="entry name" value="PHOSPHOPANTETHEINE"/>
    <property type="match status" value="1"/>
</dbReference>
<dbReference type="InterPro" id="IPR020806">
    <property type="entry name" value="PKS_PP-bd"/>
</dbReference>
<dbReference type="PANTHER" id="PTHR45527:SF1">
    <property type="entry name" value="FATTY ACID SYNTHASE"/>
    <property type="match status" value="1"/>
</dbReference>
<dbReference type="GO" id="GO:0047527">
    <property type="term" value="F:2,3-dihydroxybenzoate-serine ligase activity"/>
    <property type="evidence" value="ECO:0007669"/>
    <property type="project" value="TreeGrafter"/>
</dbReference>
<dbReference type="GO" id="GO:0009239">
    <property type="term" value="P:enterobactin biosynthetic process"/>
    <property type="evidence" value="ECO:0007669"/>
    <property type="project" value="TreeGrafter"/>
</dbReference>
<reference evidence="6 7" key="1">
    <citation type="submission" date="2018-11" db="EMBL/GenBank/DDBJ databases">
        <title>The genome of Variovorax sp T529.</title>
        <authorList>
            <person name="Gao J."/>
        </authorList>
    </citation>
    <scope>NUCLEOTIDE SEQUENCE [LARGE SCALE GENOMIC DNA]</scope>
    <source>
        <strain evidence="6 7">T529</strain>
    </source>
</reference>
<evidence type="ECO:0000256" key="2">
    <source>
        <dbReference type="ARBA" id="ARBA00006432"/>
    </source>
</evidence>
<dbReference type="InterPro" id="IPR036736">
    <property type="entry name" value="ACP-like_sf"/>
</dbReference>
<comment type="similarity">
    <text evidence="2">Belongs to the ATP-dependent AMP-binding enzyme family.</text>
</comment>
<dbReference type="GO" id="GO:0043041">
    <property type="term" value="P:amino acid activation for nonribosomal peptide biosynthetic process"/>
    <property type="evidence" value="ECO:0007669"/>
    <property type="project" value="TreeGrafter"/>
</dbReference>
<dbReference type="Proteomes" id="UP000271590">
    <property type="component" value="Unassembled WGS sequence"/>
</dbReference>
<dbReference type="InterPro" id="IPR000873">
    <property type="entry name" value="AMP-dep_synth/lig_dom"/>
</dbReference>
<dbReference type="InterPro" id="IPR009081">
    <property type="entry name" value="PP-bd_ACP"/>
</dbReference>
<dbReference type="Pfam" id="PF00550">
    <property type="entry name" value="PP-binding"/>
    <property type="match status" value="1"/>
</dbReference>
<dbReference type="FunFam" id="1.10.1200.10:FF:000005">
    <property type="entry name" value="Nonribosomal peptide synthetase 1"/>
    <property type="match status" value="1"/>
</dbReference>
<dbReference type="SMART" id="SM00823">
    <property type="entry name" value="PKS_PP"/>
    <property type="match status" value="1"/>
</dbReference>
<dbReference type="GO" id="GO:0031177">
    <property type="term" value="F:phosphopantetheine binding"/>
    <property type="evidence" value="ECO:0007669"/>
    <property type="project" value="InterPro"/>
</dbReference>
<dbReference type="Gene3D" id="1.10.1200.10">
    <property type="entry name" value="ACP-like"/>
    <property type="match status" value="1"/>
</dbReference>
<dbReference type="Gene3D" id="3.30.559.10">
    <property type="entry name" value="Chloramphenicol acetyltransferase-like domain"/>
    <property type="match status" value="1"/>
</dbReference>
<dbReference type="RefSeq" id="WP_124956016.1">
    <property type="nucleotide sequence ID" value="NZ_RQXU01000001.1"/>
</dbReference>
<dbReference type="NCBIfam" id="TIGR01733">
    <property type="entry name" value="AA-adenyl-dom"/>
    <property type="match status" value="1"/>
</dbReference>
<dbReference type="AlphaFoldDB" id="A0A3P3F169"/>
<dbReference type="SUPFAM" id="SSF52777">
    <property type="entry name" value="CoA-dependent acyltransferases"/>
    <property type="match status" value="2"/>
</dbReference>
<comment type="cofactor">
    <cofactor evidence="1">
        <name>pantetheine 4'-phosphate</name>
        <dbReference type="ChEBI" id="CHEBI:47942"/>
    </cofactor>
</comment>
<dbReference type="InterPro" id="IPR020845">
    <property type="entry name" value="AMP-binding_CS"/>
</dbReference>
<protein>
    <submittedName>
        <fullName evidence="6">Amino acid adenylation domain-containing protein</fullName>
    </submittedName>
</protein>
<dbReference type="PROSITE" id="PS50075">
    <property type="entry name" value="CARRIER"/>
    <property type="match status" value="1"/>
</dbReference>
<gene>
    <name evidence="6" type="ORF">EH244_00775</name>
</gene>